<feature type="region of interest" description="Disordered" evidence="1">
    <location>
        <begin position="18"/>
        <end position="38"/>
    </location>
</feature>
<gene>
    <name evidence="2" type="ORF">A4R26_23085</name>
</gene>
<sequence>MRVKNTLLRAESYNVSRQDGEKVTESMKHKRRSAHDMAKRRMAPGLTGWLLAYRCYSAVFFVLHTKETTSDGTKNQPCVNQ</sequence>
<feature type="compositionally biased region" description="Basic and acidic residues" evidence="1">
    <location>
        <begin position="18"/>
        <end position="27"/>
    </location>
</feature>
<dbReference type="AlphaFoldDB" id="A0A1V9FHY6"/>
<keyword evidence="3" id="KW-1185">Reference proteome</keyword>
<organism evidence="2 3">
    <name type="scientific">Niastella populi</name>
    <dbReference type="NCBI Taxonomy" id="550983"/>
    <lineage>
        <taxon>Bacteria</taxon>
        <taxon>Pseudomonadati</taxon>
        <taxon>Bacteroidota</taxon>
        <taxon>Chitinophagia</taxon>
        <taxon>Chitinophagales</taxon>
        <taxon>Chitinophagaceae</taxon>
        <taxon>Niastella</taxon>
    </lineage>
</organism>
<evidence type="ECO:0000313" key="3">
    <source>
        <dbReference type="Proteomes" id="UP000192276"/>
    </source>
</evidence>
<name>A0A1V9FHY6_9BACT</name>
<dbReference type="Proteomes" id="UP000192276">
    <property type="component" value="Unassembled WGS sequence"/>
</dbReference>
<evidence type="ECO:0000313" key="2">
    <source>
        <dbReference type="EMBL" id="OQP57989.1"/>
    </source>
</evidence>
<evidence type="ECO:0000256" key="1">
    <source>
        <dbReference type="SAM" id="MobiDB-lite"/>
    </source>
</evidence>
<comment type="caution">
    <text evidence="2">The sequence shown here is derived from an EMBL/GenBank/DDBJ whole genome shotgun (WGS) entry which is preliminary data.</text>
</comment>
<dbReference type="EMBL" id="LWBP01000189">
    <property type="protein sequence ID" value="OQP57989.1"/>
    <property type="molecule type" value="Genomic_DNA"/>
</dbReference>
<reference evidence="3" key="1">
    <citation type="submission" date="2016-04" db="EMBL/GenBank/DDBJ databases">
        <authorList>
            <person name="Chen L."/>
            <person name="Zhuang W."/>
            <person name="Wang G."/>
        </authorList>
    </citation>
    <scope>NUCLEOTIDE SEQUENCE [LARGE SCALE GENOMIC DNA]</scope>
    <source>
        <strain evidence="3">208</strain>
    </source>
</reference>
<protein>
    <submittedName>
        <fullName evidence="2">Uncharacterized protein</fullName>
    </submittedName>
</protein>
<proteinExistence type="predicted"/>
<accession>A0A1V9FHY6</accession>